<organism evidence="2 3">
    <name type="scientific">Streptomyces turgidiscabies</name>
    <dbReference type="NCBI Taxonomy" id="85558"/>
    <lineage>
        <taxon>Bacteria</taxon>
        <taxon>Bacillati</taxon>
        <taxon>Actinomycetota</taxon>
        <taxon>Actinomycetes</taxon>
        <taxon>Kitasatosporales</taxon>
        <taxon>Streptomycetaceae</taxon>
        <taxon>Streptomyces</taxon>
    </lineage>
</organism>
<name>A0ABU0RT73_9ACTN</name>
<dbReference type="RefSeq" id="WP_307628800.1">
    <property type="nucleotide sequence ID" value="NZ_JAUSZS010000006.1"/>
</dbReference>
<dbReference type="Pfam" id="PF09481">
    <property type="entry name" value="CRISPR_Cse1"/>
    <property type="match status" value="1"/>
</dbReference>
<accession>A0ABU0RT73</accession>
<dbReference type="InterPro" id="IPR013381">
    <property type="entry name" value="CRISPR-assoc_prot_Cse1"/>
</dbReference>
<evidence type="ECO:0000313" key="2">
    <source>
        <dbReference type="EMBL" id="MDQ0935197.1"/>
    </source>
</evidence>
<protein>
    <submittedName>
        <fullName evidence="2">CRISPR system Cascade subunit CasA</fullName>
    </submittedName>
</protein>
<comment type="caution">
    <text evidence="2">The sequence shown here is derived from an EMBL/GenBank/DDBJ whole genome shotgun (WGS) entry which is preliminary data.</text>
</comment>
<keyword evidence="3" id="KW-1185">Reference proteome</keyword>
<dbReference type="EMBL" id="JAUSZS010000006">
    <property type="protein sequence ID" value="MDQ0935197.1"/>
    <property type="molecule type" value="Genomic_DNA"/>
</dbReference>
<feature type="region of interest" description="Disordered" evidence="1">
    <location>
        <begin position="426"/>
        <end position="451"/>
    </location>
</feature>
<sequence length="527" mass="58673">MPCASARFSVADDPWIDVRRGTTYRQVGLRELFLDAHTIDDLAMPIAPSASGLLRVAAVMTARITALDDPRLSADQWNARRWALLSSPDGFKPAAVNAYFDNDAYCFEVFDPVRPWLQDPLLASQCKAPSGINKLVFGRPAGNNLAWLNPHHDLDPLPVPTAQALQHLLIHHYYGASGGGTPRTVGRRAPRHLGGRSGPLRSTVSFHPLGRTLYETLLVQIPKLTGEQTGADLCPWEDPNPPAPDAPPAPMTWPGRILTGRSQHSLLLVPGHDSSYVSDVYLTWATERPPLPATDPYLVIHTNAKAKPEQRRYPRRADADKAWWRELDALLLAPDERRAFRRPQIFDTLNDLPEHVRTSLRVRVHGFDQDGKVNNRRWYTAITPPVLAWAQEHDPERAERIAECVAAAEHHAGRLTYLAGQAWKDTIDGSGRPAESRTSGRPEKKSTSPWTAPARAAYWPLAEDAFWRLLDQPDLSARRAFATAAEQALRAATAGDRVRLRHAARAIAAVVSELHRPPRTRPHEEPR</sequence>
<dbReference type="Proteomes" id="UP001223072">
    <property type="component" value="Unassembled WGS sequence"/>
</dbReference>
<evidence type="ECO:0000313" key="3">
    <source>
        <dbReference type="Proteomes" id="UP001223072"/>
    </source>
</evidence>
<dbReference type="NCBIfam" id="TIGR02547">
    <property type="entry name" value="casA_cse1"/>
    <property type="match status" value="1"/>
</dbReference>
<gene>
    <name evidence="2" type="ORF">QFZ49_005168</name>
</gene>
<feature type="compositionally biased region" description="Basic and acidic residues" evidence="1">
    <location>
        <begin position="434"/>
        <end position="446"/>
    </location>
</feature>
<evidence type="ECO:0000256" key="1">
    <source>
        <dbReference type="SAM" id="MobiDB-lite"/>
    </source>
</evidence>
<proteinExistence type="predicted"/>
<reference evidence="2 3" key="1">
    <citation type="submission" date="2023-07" db="EMBL/GenBank/DDBJ databases">
        <title>Comparative genomics of wheat-associated soil bacteria to identify genetic determinants of phenazine resistance.</title>
        <authorList>
            <person name="Mouncey N."/>
        </authorList>
    </citation>
    <scope>NUCLEOTIDE SEQUENCE [LARGE SCALE GENOMIC DNA]</scope>
    <source>
        <strain evidence="2 3">W2I16</strain>
    </source>
</reference>